<name>A0A9N8E7R1_9STRA</name>
<feature type="region of interest" description="Disordered" evidence="5">
    <location>
        <begin position="99"/>
        <end position="137"/>
    </location>
</feature>
<reference evidence="7" key="1">
    <citation type="submission" date="2020-06" db="EMBL/GenBank/DDBJ databases">
        <authorList>
            <consortium name="Plant Systems Biology data submission"/>
        </authorList>
    </citation>
    <scope>NUCLEOTIDE SEQUENCE</scope>
    <source>
        <strain evidence="7">D6</strain>
    </source>
</reference>
<evidence type="ECO:0000256" key="2">
    <source>
        <dbReference type="ARBA" id="ARBA00022771"/>
    </source>
</evidence>
<accession>A0A9N8E7R1</accession>
<dbReference type="Gene3D" id="3.30.40.10">
    <property type="entry name" value="Zinc/RING finger domain, C3HC4 (zinc finger)"/>
    <property type="match status" value="1"/>
</dbReference>
<gene>
    <name evidence="7" type="ORF">SEMRO_760_G198360.1</name>
</gene>
<dbReference type="GO" id="GO:0004842">
    <property type="term" value="F:ubiquitin-protein transferase activity"/>
    <property type="evidence" value="ECO:0007669"/>
    <property type="project" value="TreeGrafter"/>
</dbReference>
<dbReference type="PROSITE" id="PS50089">
    <property type="entry name" value="ZF_RING_2"/>
    <property type="match status" value="1"/>
</dbReference>
<evidence type="ECO:0000256" key="1">
    <source>
        <dbReference type="ARBA" id="ARBA00022723"/>
    </source>
</evidence>
<dbReference type="EMBL" id="CAICTM010000759">
    <property type="protein sequence ID" value="CAB9516092.1"/>
    <property type="molecule type" value="Genomic_DNA"/>
</dbReference>
<keyword evidence="2 4" id="KW-0863">Zinc-finger</keyword>
<evidence type="ECO:0000256" key="4">
    <source>
        <dbReference type="PROSITE-ProRule" id="PRU00175"/>
    </source>
</evidence>
<evidence type="ECO:0000313" key="8">
    <source>
        <dbReference type="Proteomes" id="UP001153069"/>
    </source>
</evidence>
<protein>
    <recommendedName>
        <fullName evidence="6">RING-type domain-containing protein</fullName>
    </recommendedName>
</protein>
<dbReference type="Proteomes" id="UP001153069">
    <property type="component" value="Unassembled WGS sequence"/>
</dbReference>
<dbReference type="GO" id="GO:0005634">
    <property type="term" value="C:nucleus"/>
    <property type="evidence" value="ECO:0007669"/>
    <property type="project" value="TreeGrafter"/>
</dbReference>
<dbReference type="InterPro" id="IPR017907">
    <property type="entry name" value="Znf_RING_CS"/>
</dbReference>
<dbReference type="PROSITE" id="PS00518">
    <property type="entry name" value="ZF_RING_1"/>
    <property type="match status" value="1"/>
</dbReference>
<dbReference type="GO" id="GO:0016567">
    <property type="term" value="P:protein ubiquitination"/>
    <property type="evidence" value="ECO:0007669"/>
    <property type="project" value="TreeGrafter"/>
</dbReference>
<keyword evidence="3" id="KW-0862">Zinc</keyword>
<dbReference type="PANTHER" id="PTHR16079:SF4">
    <property type="entry name" value="E3 UBIQUITIN-PROTEIN LIGASE CHFR"/>
    <property type="match status" value="1"/>
</dbReference>
<dbReference type="InterPro" id="IPR027370">
    <property type="entry name" value="Znf-RING_euk"/>
</dbReference>
<comment type="caution">
    <text evidence="7">The sequence shown here is derived from an EMBL/GenBank/DDBJ whole genome shotgun (WGS) entry which is preliminary data.</text>
</comment>
<dbReference type="Pfam" id="PF13445">
    <property type="entry name" value="zf-RING_UBOX"/>
    <property type="match status" value="1"/>
</dbReference>
<dbReference type="InterPro" id="IPR013083">
    <property type="entry name" value="Znf_RING/FYVE/PHD"/>
</dbReference>
<organism evidence="7 8">
    <name type="scientific">Seminavis robusta</name>
    <dbReference type="NCBI Taxonomy" id="568900"/>
    <lineage>
        <taxon>Eukaryota</taxon>
        <taxon>Sar</taxon>
        <taxon>Stramenopiles</taxon>
        <taxon>Ochrophyta</taxon>
        <taxon>Bacillariophyta</taxon>
        <taxon>Bacillariophyceae</taxon>
        <taxon>Bacillariophycidae</taxon>
        <taxon>Naviculales</taxon>
        <taxon>Naviculaceae</taxon>
        <taxon>Seminavis</taxon>
    </lineage>
</organism>
<dbReference type="InterPro" id="IPR052256">
    <property type="entry name" value="E3_ubiquitin-ligase_CHFR"/>
</dbReference>
<dbReference type="OrthoDB" id="9049620at2759"/>
<evidence type="ECO:0000256" key="5">
    <source>
        <dbReference type="SAM" id="MobiDB-lite"/>
    </source>
</evidence>
<keyword evidence="8" id="KW-1185">Reference proteome</keyword>
<feature type="region of interest" description="Disordered" evidence="5">
    <location>
        <begin position="236"/>
        <end position="276"/>
    </location>
</feature>
<evidence type="ECO:0000259" key="6">
    <source>
        <dbReference type="PROSITE" id="PS50089"/>
    </source>
</evidence>
<dbReference type="GO" id="GO:0008270">
    <property type="term" value="F:zinc ion binding"/>
    <property type="evidence" value="ECO:0007669"/>
    <property type="project" value="UniProtKB-KW"/>
</dbReference>
<keyword evidence="1" id="KW-0479">Metal-binding</keyword>
<dbReference type="PANTHER" id="PTHR16079">
    <property type="entry name" value="UBIQUITIN LIGASE PROTEIN CHFR"/>
    <property type="match status" value="1"/>
</dbReference>
<dbReference type="SMART" id="SM00184">
    <property type="entry name" value="RING"/>
    <property type="match status" value="1"/>
</dbReference>
<evidence type="ECO:0000313" key="7">
    <source>
        <dbReference type="EMBL" id="CAB9516092.1"/>
    </source>
</evidence>
<sequence length="287" mass="31263">MSTELQLIPIHSTTHDVLTDRATLTLEDDTAIVYLGDNDETEIVDPTLSSKVVKIYTKRNKSYAYCIPDAMGVVQLNGISMIKGARCAIKVGDILALRSSSSSDDDEDADSYSYRLEQPNGTPAAASGNNDDDQATTIESDDAGAAASTEQNAAAPAASLPKEIGEETMCPICMEIMVEPRTVVPCGHTFCRQCLTQQTECAECRGPLTGQVVCRPLQNLIEQLVQNGSSVFDQEDVESYKQRTQKDGAAANNSDNNNNLSRKRRRRQAARANRRNRAPQVIVCLDD</sequence>
<dbReference type="SUPFAM" id="SSF57850">
    <property type="entry name" value="RING/U-box"/>
    <property type="match status" value="1"/>
</dbReference>
<dbReference type="GO" id="GO:0006511">
    <property type="term" value="P:ubiquitin-dependent protein catabolic process"/>
    <property type="evidence" value="ECO:0007669"/>
    <property type="project" value="TreeGrafter"/>
</dbReference>
<proteinExistence type="predicted"/>
<dbReference type="AlphaFoldDB" id="A0A9N8E7R1"/>
<feature type="compositionally biased region" description="Basic residues" evidence="5">
    <location>
        <begin position="261"/>
        <end position="276"/>
    </location>
</feature>
<dbReference type="InterPro" id="IPR001841">
    <property type="entry name" value="Znf_RING"/>
</dbReference>
<evidence type="ECO:0000256" key="3">
    <source>
        <dbReference type="ARBA" id="ARBA00022833"/>
    </source>
</evidence>
<feature type="compositionally biased region" description="Low complexity" evidence="5">
    <location>
        <begin position="249"/>
        <end position="260"/>
    </location>
</feature>
<feature type="domain" description="RING-type" evidence="6">
    <location>
        <begin position="170"/>
        <end position="205"/>
    </location>
</feature>